<evidence type="ECO:0000256" key="1">
    <source>
        <dbReference type="SAM" id="MobiDB-lite"/>
    </source>
</evidence>
<accession>L1JE39</accession>
<dbReference type="RefSeq" id="XP_005833350.1">
    <property type="nucleotide sequence ID" value="XM_005833293.1"/>
</dbReference>
<reference evidence="2 4" key="1">
    <citation type="journal article" date="2012" name="Nature">
        <title>Algal genomes reveal evolutionary mosaicism and the fate of nucleomorphs.</title>
        <authorList>
            <consortium name="DOE Joint Genome Institute"/>
            <person name="Curtis B.A."/>
            <person name="Tanifuji G."/>
            <person name="Burki F."/>
            <person name="Gruber A."/>
            <person name="Irimia M."/>
            <person name="Maruyama S."/>
            <person name="Arias M.C."/>
            <person name="Ball S.G."/>
            <person name="Gile G.H."/>
            <person name="Hirakawa Y."/>
            <person name="Hopkins J.F."/>
            <person name="Kuo A."/>
            <person name="Rensing S.A."/>
            <person name="Schmutz J."/>
            <person name="Symeonidi A."/>
            <person name="Elias M."/>
            <person name="Eveleigh R.J."/>
            <person name="Herman E.K."/>
            <person name="Klute M.J."/>
            <person name="Nakayama T."/>
            <person name="Obornik M."/>
            <person name="Reyes-Prieto A."/>
            <person name="Armbrust E.V."/>
            <person name="Aves S.J."/>
            <person name="Beiko R.G."/>
            <person name="Coutinho P."/>
            <person name="Dacks J.B."/>
            <person name="Durnford D.G."/>
            <person name="Fast N.M."/>
            <person name="Green B.R."/>
            <person name="Grisdale C.J."/>
            <person name="Hempel F."/>
            <person name="Henrissat B."/>
            <person name="Hoppner M.P."/>
            <person name="Ishida K."/>
            <person name="Kim E."/>
            <person name="Koreny L."/>
            <person name="Kroth P.G."/>
            <person name="Liu Y."/>
            <person name="Malik S.B."/>
            <person name="Maier U.G."/>
            <person name="McRose D."/>
            <person name="Mock T."/>
            <person name="Neilson J.A."/>
            <person name="Onodera N.T."/>
            <person name="Poole A.M."/>
            <person name="Pritham E.J."/>
            <person name="Richards T.A."/>
            <person name="Rocap G."/>
            <person name="Roy S.W."/>
            <person name="Sarai C."/>
            <person name="Schaack S."/>
            <person name="Shirato S."/>
            <person name="Slamovits C.H."/>
            <person name="Spencer D.F."/>
            <person name="Suzuki S."/>
            <person name="Worden A.Z."/>
            <person name="Zauner S."/>
            <person name="Barry K."/>
            <person name="Bell C."/>
            <person name="Bharti A.K."/>
            <person name="Crow J.A."/>
            <person name="Grimwood J."/>
            <person name="Kramer R."/>
            <person name="Lindquist E."/>
            <person name="Lucas S."/>
            <person name="Salamov A."/>
            <person name="McFadden G.I."/>
            <person name="Lane C.E."/>
            <person name="Keeling P.J."/>
            <person name="Gray M.W."/>
            <person name="Grigoriev I.V."/>
            <person name="Archibald J.M."/>
        </authorList>
    </citation>
    <scope>NUCLEOTIDE SEQUENCE</scope>
    <source>
        <strain evidence="2 4">CCMP2712</strain>
    </source>
</reference>
<dbReference type="Proteomes" id="UP000011087">
    <property type="component" value="Unassembled WGS sequence"/>
</dbReference>
<sequence length="175" mass="19218">MDEALGHIESNTRFSDMKLFDGVSSGCTIETSNESTSADAEVGSISSGDEIAHQGHDAVGVGGKATISGEEAREIFSRKPVDTGLTTRASIILSKSFHISPKAVRDIWNKRTWVRETLSLWTPEELHRYAQSKRCPIAEDGICPFGELCNCRKRPGRPVGSKDSKPRKRRMHSSS</sequence>
<protein>
    <submittedName>
        <fullName evidence="2 3">Uncharacterized protein</fullName>
    </submittedName>
</protein>
<dbReference type="EMBL" id="JH992995">
    <property type="protein sequence ID" value="EKX46370.1"/>
    <property type="molecule type" value="Genomic_DNA"/>
</dbReference>
<feature type="region of interest" description="Disordered" evidence="1">
    <location>
        <begin position="153"/>
        <end position="175"/>
    </location>
</feature>
<dbReference type="GeneID" id="17303005"/>
<feature type="compositionally biased region" description="Basic residues" evidence="1">
    <location>
        <begin position="165"/>
        <end position="175"/>
    </location>
</feature>
<name>L1JE39_GUITC</name>
<dbReference type="KEGG" id="gtt:GUITHDRAFT_107978"/>
<organism evidence="2">
    <name type="scientific">Guillardia theta (strain CCMP2712)</name>
    <name type="common">Cryptophyte</name>
    <dbReference type="NCBI Taxonomy" id="905079"/>
    <lineage>
        <taxon>Eukaryota</taxon>
        <taxon>Cryptophyceae</taxon>
        <taxon>Pyrenomonadales</taxon>
        <taxon>Geminigeraceae</taxon>
        <taxon>Guillardia</taxon>
    </lineage>
</organism>
<dbReference type="EnsemblProtists" id="EKX46370">
    <property type="protein sequence ID" value="EKX46370"/>
    <property type="gene ID" value="GUITHDRAFT_107978"/>
</dbReference>
<dbReference type="PaxDb" id="55529-EKX46370"/>
<evidence type="ECO:0000313" key="2">
    <source>
        <dbReference type="EMBL" id="EKX46370.1"/>
    </source>
</evidence>
<dbReference type="AlphaFoldDB" id="L1JE39"/>
<evidence type="ECO:0000313" key="3">
    <source>
        <dbReference type="EnsemblProtists" id="EKX46370"/>
    </source>
</evidence>
<proteinExistence type="predicted"/>
<evidence type="ECO:0000313" key="4">
    <source>
        <dbReference type="Proteomes" id="UP000011087"/>
    </source>
</evidence>
<reference evidence="4" key="2">
    <citation type="submission" date="2012-11" db="EMBL/GenBank/DDBJ databases">
        <authorList>
            <person name="Kuo A."/>
            <person name="Curtis B.A."/>
            <person name="Tanifuji G."/>
            <person name="Burki F."/>
            <person name="Gruber A."/>
            <person name="Irimia M."/>
            <person name="Maruyama S."/>
            <person name="Arias M.C."/>
            <person name="Ball S.G."/>
            <person name="Gile G.H."/>
            <person name="Hirakawa Y."/>
            <person name="Hopkins J.F."/>
            <person name="Rensing S.A."/>
            <person name="Schmutz J."/>
            <person name="Symeonidi A."/>
            <person name="Elias M."/>
            <person name="Eveleigh R.J."/>
            <person name="Herman E.K."/>
            <person name="Klute M.J."/>
            <person name="Nakayama T."/>
            <person name="Obornik M."/>
            <person name="Reyes-Prieto A."/>
            <person name="Armbrust E.V."/>
            <person name="Aves S.J."/>
            <person name="Beiko R.G."/>
            <person name="Coutinho P."/>
            <person name="Dacks J.B."/>
            <person name="Durnford D.G."/>
            <person name="Fast N.M."/>
            <person name="Green B.R."/>
            <person name="Grisdale C."/>
            <person name="Hempe F."/>
            <person name="Henrissat B."/>
            <person name="Hoppner M.P."/>
            <person name="Ishida K.-I."/>
            <person name="Kim E."/>
            <person name="Koreny L."/>
            <person name="Kroth P.G."/>
            <person name="Liu Y."/>
            <person name="Malik S.-B."/>
            <person name="Maier U.G."/>
            <person name="McRose D."/>
            <person name="Mock T."/>
            <person name="Neilson J.A."/>
            <person name="Onodera N.T."/>
            <person name="Poole A.M."/>
            <person name="Pritham E.J."/>
            <person name="Richards T.A."/>
            <person name="Rocap G."/>
            <person name="Roy S.W."/>
            <person name="Sarai C."/>
            <person name="Schaack S."/>
            <person name="Shirato S."/>
            <person name="Slamovits C.H."/>
            <person name="Spencer D.F."/>
            <person name="Suzuki S."/>
            <person name="Worden A.Z."/>
            <person name="Zauner S."/>
            <person name="Barry K."/>
            <person name="Bell C."/>
            <person name="Bharti A.K."/>
            <person name="Crow J.A."/>
            <person name="Grimwood J."/>
            <person name="Kramer R."/>
            <person name="Lindquist E."/>
            <person name="Lucas S."/>
            <person name="Salamov A."/>
            <person name="McFadden G.I."/>
            <person name="Lane C.E."/>
            <person name="Keeling P.J."/>
            <person name="Gray M.W."/>
            <person name="Grigoriev I.V."/>
            <person name="Archibald J.M."/>
        </authorList>
    </citation>
    <scope>NUCLEOTIDE SEQUENCE</scope>
    <source>
        <strain evidence="4">CCMP2712</strain>
    </source>
</reference>
<gene>
    <name evidence="2" type="ORF">GUITHDRAFT_107978</name>
</gene>
<reference evidence="3" key="3">
    <citation type="submission" date="2016-03" db="UniProtKB">
        <authorList>
            <consortium name="EnsemblProtists"/>
        </authorList>
    </citation>
    <scope>IDENTIFICATION</scope>
</reference>
<dbReference type="HOGENOM" id="CLU_1535391_0_0_1"/>
<keyword evidence="4" id="KW-1185">Reference proteome</keyword>